<dbReference type="EMBL" id="CM003529">
    <property type="protein sequence ID" value="RCV13420.1"/>
    <property type="molecule type" value="Genomic_DNA"/>
</dbReference>
<dbReference type="InterPro" id="IPR055411">
    <property type="entry name" value="LRR_FXL15/At3g58940/PEG3-like"/>
</dbReference>
<evidence type="ECO:0000259" key="2">
    <source>
        <dbReference type="Pfam" id="PF24758"/>
    </source>
</evidence>
<dbReference type="AlphaFoldDB" id="A0A368Q833"/>
<proteinExistence type="predicted"/>
<dbReference type="InterPro" id="IPR001810">
    <property type="entry name" value="F-box_dom"/>
</dbReference>
<evidence type="ECO:0000259" key="1">
    <source>
        <dbReference type="Pfam" id="PF00646"/>
    </source>
</evidence>
<dbReference type="InterPro" id="IPR036047">
    <property type="entry name" value="F-box-like_dom_sf"/>
</dbReference>
<evidence type="ECO:0000313" key="3">
    <source>
        <dbReference type="EMBL" id="RCV13420.1"/>
    </source>
</evidence>
<dbReference type="Pfam" id="PF00646">
    <property type="entry name" value="F-box"/>
    <property type="match status" value="1"/>
</dbReference>
<feature type="domain" description="F-box" evidence="1">
    <location>
        <begin position="21"/>
        <end position="59"/>
    </location>
</feature>
<name>A0A368Q833_SETIT</name>
<protein>
    <recommendedName>
        <fullName evidence="4">F-box domain-containing protein</fullName>
    </recommendedName>
</protein>
<feature type="domain" description="F-box/LRR-repeat protein 15/At3g58940/PEG3-like LRR" evidence="2">
    <location>
        <begin position="109"/>
        <end position="248"/>
    </location>
</feature>
<evidence type="ECO:0008006" key="4">
    <source>
        <dbReference type="Google" id="ProtNLM"/>
    </source>
</evidence>
<dbReference type="SUPFAM" id="SSF81383">
    <property type="entry name" value="F-box domain"/>
    <property type="match status" value="1"/>
</dbReference>
<dbReference type="PANTHER" id="PTHR34709">
    <property type="entry name" value="OS10G0396666 PROTEIN"/>
    <property type="match status" value="1"/>
</dbReference>
<reference evidence="3" key="1">
    <citation type="journal article" date="2012" name="Nat. Biotechnol.">
        <title>Reference genome sequence of the model plant Setaria.</title>
        <authorList>
            <person name="Bennetzen J.L."/>
            <person name="Schmutz J."/>
            <person name="Wang H."/>
            <person name="Percifield R."/>
            <person name="Hawkins J."/>
            <person name="Pontaroli A.C."/>
            <person name="Estep M."/>
            <person name="Feng L."/>
            <person name="Vaughn J.N."/>
            <person name="Grimwood J."/>
            <person name="Jenkins J."/>
            <person name="Barry K."/>
            <person name="Lindquist E."/>
            <person name="Hellsten U."/>
            <person name="Deshpande S."/>
            <person name="Wang X."/>
            <person name="Wu X."/>
            <person name="Mitros T."/>
            <person name="Triplett J."/>
            <person name="Yang X."/>
            <person name="Ye C.Y."/>
            <person name="Mauro-Herrera M."/>
            <person name="Wang L."/>
            <person name="Li P."/>
            <person name="Sharma M."/>
            <person name="Sharma R."/>
            <person name="Ronald P.C."/>
            <person name="Panaud O."/>
            <person name="Kellogg E.A."/>
            <person name="Brutnell T.P."/>
            <person name="Doust A.N."/>
            <person name="Tuskan G.A."/>
            <person name="Rokhsar D."/>
            <person name="Devos K.M."/>
        </authorList>
    </citation>
    <scope>NUCLEOTIDE SEQUENCE [LARGE SCALE GENOMIC DNA]</scope>
    <source>
        <strain evidence="3">Yugu1</strain>
    </source>
</reference>
<organism evidence="3">
    <name type="scientific">Setaria italica</name>
    <name type="common">Foxtail millet</name>
    <name type="synonym">Panicum italicum</name>
    <dbReference type="NCBI Taxonomy" id="4555"/>
    <lineage>
        <taxon>Eukaryota</taxon>
        <taxon>Viridiplantae</taxon>
        <taxon>Streptophyta</taxon>
        <taxon>Embryophyta</taxon>
        <taxon>Tracheophyta</taxon>
        <taxon>Spermatophyta</taxon>
        <taxon>Magnoliopsida</taxon>
        <taxon>Liliopsida</taxon>
        <taxon>Poales</taxon>
        <taxon>Poaceae</taxon>
        <taxon>PACMAD clade</taxon>
        <taxon>Panicoideae</taxon>
        <taxon>Panicodae</taxon>
        <taxon>Paniceae</taxon>
        <taxon>Cenchrinae</taxon>
        <taxon>Setaria</taxon>
    </lineage>
</organism>
<dbReference type="Pfam" id="PF24758">
    <property type="entry name" value="LRR_At5g56370"/>
    <property type="match status" value="1"/>
</dbReference>
<dbReference type="OrthoDB" id="665577at2759"/>
<reference evidence="3" key="2">
    <citation type="submission" date="2015-07" db="EMBL/GenBank/DDBJ databases">
        <authorList>
            <person name="Noorani M."/>
        </authorList>
    </citation>
    <scope>NUCLEOTIDE SEQUENCE</scope>
    <source>
        <strain evidence="3">Yugu1</strain>
    </source>
</reference>
<sequence length="422" mass="47260">MRGTDQGDVGGCCRGGGADRISSLSDDLLHIILLHLTNAAEAARTSILCRRWRRVWAYLPELSFCYQNEPRTFASTPPWPRAHSAATVTRLEITIPDGSPGIPTDSVSPWLRFASERLTGELSLSLPYNSAEQEEEELLLPPCERLTAIRFDLNRTLRFQLPPTGGAFPALATHKITNARVDGRELERFLSTRCPRLEELVLEWITLRDGAPVLSIRSDSLRRLETSGMGFEGQLQVAAPQLRWLCPESLCGLHVAAPNLSELLWESPNYDPTGWAPSPAPVTSTNHPAAVLMRRFDIFDELDVTVSIAKGTQEYERYLEDIKNLSKCQVLVEDYPCKSPGCPCGLQQKANNIALDSLEEIEVKGYDSDHKVELVRLLCKCSAMFRKRMAITVYSQSSYMRAKIINSIRTRNNQVQLTVRCT</sequence>
<dbReference type="PANTHER" id="PTHR34709:SF72">
    <property type="entry name" value="OS07G0130000 PROTEIN"/>
    <property type="match status" value="1"/>
</dbReference>
<accession>A0A368Q833</accession>
<dbReference type="InterPro" id="IPR055312">
    <property type="entry name" value="FBL15-like"/>
</dbReference>
<gene>
    <name evidence="3" type="ORF">SETIT_2G345200v2</name>
</gene>
<dbReference type="SUPFAM" id="SSF52047">
    <property type="entry name" value="RNI-like"/>
    <property type="match status" value="1"/>
</dbReference>